<gene>
    <name evidence="6" type="ORF">OA50_03629</name>
</gene>
<dbReference type="GO" id="GO:0005576">
    <property type="term" value="C:extracellular region"/>
    <property type="evidence" value="ECO:0007669"/>
    <property type="project" value="UniProtKB-SubCell"/>
</dbReference>
<protein>
    <recommendedName>
        <fullName evidence="3">Flagellin</fullName>
    </recommendedName>
</protein>
<sequence>MSSINSNPGATAALQTLKAINASMGDTQMQIATGKKVASSQDNAAVWAISKVMEADVQGFRKVSDSLSLGQATISVARQGAETVTELLTEVKGKIVAAQEENVDRAKIQTDIDALRDQISSIVSAAQFNGQAMLTNTDQTAGSGGINVLSSLNRTMDGVTSSDIRVSKQDLGQGQSSIGSGLTALAGAANDITGTGDGAAATMTGNATAPTGTTTFGAAATTTVAAGTGFSVEITATAGNGPSNTADRNDISYVARDGDTMEDVAAGLAAAFNKYVSDDLGAGNEGTIDATASGNQITFTGADQGGDNFSITVQQYDPDATTTIGGGLAELGNIDVTTQAGADSALAEIEGLIQTSIDAAAAFGSAEMRLDTQKDFVSGLTDALKSGIGTLVDADLEEVSAKLQAQQVQQQLAMQALSIANRAPQSLLSLFR</sequence>
<name>A0A0B3RYA8_9RHOB</name>
<feature type="domain" description="Flagellin N-terminal" evidence="4">
    <location>
        <begin position="4"/>
        <end position="137"/>
    </location>
</feature>
<evidence type="ECO:0000256" key="3">
    <source>
        <dbReference type="RuleBase" id="RU362073"/>
    </source>
</evidence>
<comment type="subcellular location">
    <subcellularLocation>
        <location evidence="3">Secreted</location>
    </subcellularLocation>
    <subcellularLocation>
        <location evidence="3">Bacterial flagellum</location>
    </subcellularLocation>
</comment>
<dbReference type="PATRIC" id="fig|1515334.3.peg.3649"/>
<comment type="caution">
    <text evidence="6">The sequence shown here is derived from an EMBL/GenBank/DDBJ whole genome shotgun (WGS) entry which is preliminary data.</text>
</comment>
<evidence type="ECO:0000313" key="7">
    <source>
        <dbReference type="Proteomes" id="UP000030960"/>
    </source>
</evidence>
<feature type="domain" description="Flagellin C-terminal" evidence="5">
    <location>
        <begin position="349"/>
        <end position="431"/>
    </location>
</feature>
<organism evidence="6 7">
    <name type="scientific">Mameliella alba</name>
    <dbReference type="NCBI Taxonomy" id="561184"/>
    <lineage>
        <taxon>Bacteria</taxon>
        <taxon>Pseudomonadati</taxon>
        <taxon>Pseudomonadota</taxon>
        <taxon>Alphaproteobacteria</taxon>
        <taxon>Rhodobacterales</taxon>
        <taxon>Roseobacteraceae</taxon>
        <taxon>Mameliella</taxon>
    </lineage>
</organism>
<comment type="similarity">
    <text evidence="1 3">Belongs to the bacterial flagellin family.</text>
</comment>
<keyword evidence="3" id="KW-0964">Secreted</keyword>
<dbReference type="STRING" id="561184.SAMN05216376_104199"/>
<evidence type="ECO:0000313" key="6">
    <source>
        <dbReference type="EMBL" id="KHQ51728.1"/>
    </source>
</evidence>
<proteinExistence type="inferred from homology"/>
<dbReference type="InterPro" id="IPR046358">
    <property type="entry name" value="Flagellin_C"/>
</dbReference>
<keyword evidence="7" id="KW-1185">Reference proteome</keyword>
<keyword evidence="2 3" id="KW-0975">Bacterial flagellum</keyword>
<keyword evidence="6" id="KW-0966">Cell projection</keyword>
<dbReference type="InterPro" id="IPR001492">
    <property type="entry name" value="Flagellin"/>
</dbReference>
<evidence type="ECO:0000256" key="1">
    <source>
        <dbReference type="ARBA" id="ARBA00005709"/>
    </source>
</evidence>
<keyword evidence="6" id="KW-0969">Cilium</keyword>
<comment type="function">
    <text evidence="3">Flagellin is the subunit protein which polymerizes to form the filaments of bacterial flagella.</text>
</comment>
<dbReference type="PANTHER" id="PTHR42792:SF2">
    <property type="entry name" value="FLAGELLIN"/>
    <property type="match status" value="1"/>
</dbReference>
<dbReference type="Proteomes" id="UP000030960">
    <property type="component" value="Unassembled WGS sequence"/>
</dbReference>
<evidence type="ECO:0000259" key="5">
    <source>
        <dbReference type="Pfam" id="PF00700"/>
    </source>
</evidence>
<dbReference type="SUPFAM" id="SSF64518">
    <property type="entry name" value="Phase 1 flagellin"/>
    <property type="match status" value="1"/>
</dbReference>
<accession>A0A0B3RYA8</accession>
<dbReference type="RefSeq" id="WP_043144287.1">
    <property type="nucleotide sequence ID" value="NZ_JSUQ01000015.1"/>
</dbReference>
<dbReference type="PANTHER" id="PTHR42792">
    <property type="entry name" value="FLAGELLIN"/>
    <property type="match status" value="1"/>
</dbReference>
<keyword evidence="6" id="KW-0282">Flagellum</keyword>
<dbReference type="Gene3D" id="1.20.1330.10">
    <property type="entry name" value="f41 fragment of flagellin, N-terminal domain"/>
    <property type="match status" value="2"/>
</dbReference>
<dbReference type="Pfam" id="PF00700">
    <property type="entry name" value="Flagellin_C"/>
    <property type="match status" value="1"/>
</dbReference>
<evidence type="ECO:0000256" key="2">
    <source>
        <dbReference type="ARBA" id="ARBA00023143"/>
    </source>
</evidence>
<dbReference type="AlphaFoldDB" id="A0A0B3RYA8"/>
<evidence type="ECO:0000259" key="4">
    <source>
        <dbReference type="Pfam" id="PF00669"/>
    </source>
</evidence>
<dbReference type="GO" id="GO:0005198">
    <property type="term" value="F:structural molecule activity"/>
    <property type="evidence" value="ECO:0007669"/>
    <property type="project" value="UniProtKB-UniRule"/>
</dbReference>
<dbReference type="Pfam" id="PF00669">
    <property type="entry name" value="Flagellin_N"/>
    <property type="match status" value="1"/>
</dbReference>
<dbReference type="EMBL" id="JSUQ01000015">
    <property type="protein sequence ID" value="KHQ51728.1"/>
    <property type="molecule type" value="Genomic_DNA"/>
</dbReference>
<reference evidence="6 7" key="1">
    <citation type="submission" date="2014-10" db="EMBL/GenBank/DDBJ databases">
        <title>Genome sequence of Ponticoccus sp. strain UMTAT08 isolated from clonal culture of toxic dinoflagellate Alexandrium tamiyavanichii.</title>
        <authorList>
            <person name="Gan H.Y."/>
            <person name="Muhd D.-D."/>
            <person name="Mohd Noor M.E."/>
            <person name="Yeong Y.S."/>
            <person name="Usup G."/>
        </authorList>
    </citation>
    <scope>NUCLEOTIDE SEQUENCE [LARGE SCALE GENOMIC DNA]</scope>
    <source>
        <strain evidence="6 7">UMTAT08</strain>
    </source>
</reference>
<dbReference type="InterPro" id="IPR001029">
    <property type="entry name" value="Flagellin_N"/>
</dbReference>
<dbReference type="GO" id="GO:0009288">
    <property type="term" value="C:bacterial-type flagellum"/>
    <property type="evidence" value="ECO:0007669"/>
    <property type="project" value="UniProtKB-SubCell"/>
</dbReference>
<dbReference type="OrthoDB" id="8328560at2"/>